<name>A0A9I9DEG4_CUCME</name>
<feature type="compositionally biased region" description="Basic residues" evidence="2">
    <location>
        <begin position="23"/>
        <end position="35"/>
    </location>
</feature>
<feature type="compositionally biased region" description="Acidic residues" evidence="2">
    <location>
        <begin position="147"/>
        <end position="158"/>
    </location>
</feature>
<evidence type="ECO:0000256" key="2">
    <source>
        <dbReference type="SAM" id="MobiDB-lite"/>
    </source>
</evidence>
<dbReference type="Gramene" id="MELO3C017131.2.1">
    <property type="protein sequence ID" value="MELO3C017131.2.1"/>
    <property type="gene ID" value="MELO3C017131.2"/>
</dbReference>
<proteinExistence type="predicted"/>
<dbReference type="Gene3D" id="3.30.40.10">
    <property type="entry name" value="Zinc/RING finger domain, C3HC4 (zinc finger)"/>
    <property type="match status" value="1"/>
</dbReference>
<evidence type="ECO:0000313" key="4">
    <source>
        <dbReference type="EnsemblPlants" id="MELO3C017131.2.1"/>
    </source>
</evidence>
<feature type="region of interest" description="Disordered" evidence="2">
    <location>
        <begin position="174"/>
        <end position="194"/>
    </location>
</feature>
<dbReference type="GO" id="GO:0030014">
    <property type="term" value="C:CCR4-NOT complex"/>
    <property type="evidence" value="ECO:0007669"/>
    <property type="project" value="InterPro"/>
</dbReference>
<keyword evidence="1" id="KW-0479">Metal-binding</keyword>
<dbReference type="EnsemblPlants" id="MELO3C017131.2.1">
    <property type="protein sequence ID" value="MELO3C017131.2.1"/>
    <property type="gene ID" value="MELO3C017131.2"/>
</dbReference>
<dbReference type="GO" id="GO:0016567">
    <property type="term" value="P:protein ubiquitination"/>
    <property type="evidence" value="ECO:0007669"/>
    <property type="project" value="TreeGrafter"/>
</dbReference>
<dbReference type="GO" id="GO:0004842">
    <property type="term" value="F:ubiquitin-protein transferase activity"/>
    <property type="evidence" value="ECO:0007669"/>
    <property type="project" value="InterPro"/>
</dbReference>
<accession>A0A9I9DEG4</accession>
<protein>
    <recommendedName>
        <fullName evidence="3">RING-type domain-containing protein</fullName>
    </recommendedName>
</protein>
<dbReference type="FunFam" id="3.30.40.10:FF:000383">
    <property type="entry name" value="RING/U-box superfamily protein"/>
    <property type="match status" value="1"/>
</dbReference>
<keyword evidence="1" id="KW-0862">Zinc</keyword>
<sequence>MVTDSIANASISLAPNARDLPLPKKKRVRNSKLKQSKLDVRREQWLSRGAVKNKKWNEEDNRLDSVVIKTRKDDNLSSEKINMREIGEENDRSVHHHSDYSDSPSNSPPSLGSSILGGNDSGPHFTGSSSSSSCRSSSSGCRSGSITEEEEEEEGDDDCLDDWEAIADALAATDKQRDQCSESSPRGNVVSQLDSCGDRRNELGVGDGDSNVERGRIVQRASMNCRAWRPDDAFRPQSLPTLSKQLSLPNTDRRFGCGGVPWACGGVLPVPTSCPICFEDLDLTDSSFLPCFCGFRLCLFCHKRILEEDGRCPGCRKPYDRDPADNETNILVGSPTLPLARSCSMISRDNKDDLNLKDSDVAGSFPWMGQNATLILVRPFVCTSLAVAGQDTEDEFLMVYIGDWILGVWIDYLSLDTLSLALKRFISMNEASVRWHRWLAVSVRVYQEAQQDDETWFRVLSIHHRPRIPQGARIGVEEYNMRDKYGESKKIRELTRPSSSNASVIGVFLPVKDNGSLANSSRRMACSCSKFCCILDS</sequence>
<dbReference type="InterPro" id="IPR001841">
    <property type="entry name" value="Znf_RING"/>
</dbReference>
<dbReference type="GO" id="GO:0008270">
    <property type="term" value="F:zinc ion binding"/>
    <property type="evidence" value="ECO:0007669"/>
    <property type="project" value="UniProtKB-KW"/>
</dbReference>
<evidence type="ECO:0000259" key="3">
    <source>
        <dbReference type="PROSITE" id="PS50089"/>
    </source>
</evidence>
<feature type="region of interest" description="Disordered" evidence="2">
    <location>
        <begin position="78"/>
        <end position="158"/>
    </location>
</feature>
<dbReference type="InterPro" id="IPR013083">
    <property type="entry name" value="Znf_RING/FYVE/PHD"/>
</dbReference>
<reference evidence="4" key="1">
    <citation type="submission" date="2023-03" db="UniProtKB">
        <authorList>
            <consortium name="EnsemblPlants"/>
        </authorList>
    </citation>
    <scope>IDENTIFICATION</scope>
</reference>
<evidence type="ECO:0000256" key="1">
    <source>
        <dbReference type="PROSITE-ProRule" id="PRU00175"/>
    </source>
</evidence>
<dbReference type="PANTHER" id="PTHR12603:SF0">
    <property type="entry name" value="CCR4-NOT TRANSCRIPTION COMPLEX SUBUNIT 4"/>
    <property type="match status" value="1"/>
</dbReference>
<dbReference type="PROSITE" id="PS50089">
    <property type="entry name" value="ZF_RING_2"/>
    <property type="match status" value="1"/>
</dbReference>
<dbReference type="SUPFAM" id="SSF57850">
    <property type="entry name" value="RING/U-box"/>
    <property type="match status" value="1"/>
</dbReference>
<feature type="compositionally biased region" description="Low complexity" evidence="2">
    <location>
        <begin position="127"/>
        <end position="145"/>
    </location>
</feature>
<feature type="region of interest" description="Disordered" evidence="2">
    <location>
        <begin position="15"/>
        <end position="40"/>
    </location>
</feature>
<feature type="domain" description="RING-type" evidence="3">
    <location>
        <begin position="274"/>
        <end position="316"/>
    </location>
</feature>
<dbReference type="InterPro" id="IPR039780">
    <property type="entry name" value="Mot2"/>
</dbReference>
<dbReference type="PANTHER" id="PTHR12603">
    <property type="entry name" value="CCR4-NOT TRANSCRIPTION COMPLEX RELATED"/>
    <property type="match status" value="1"/>
</dbReference>
<feature type="compositionally biased region" description="Low complexity" evidence="2">
    <location>
        <begin position="101"/>
        <end position="114"/>
    </location>
</feature>
<organism evidence="4">
    <name type="scientific">Cucumis melo</name>
    <name type="common">Muskmelon</name>
    <dbReference type="NCBI Taxonomy" id="3656"/>
    <lineage>
        <taxon>Eukaryota</taxon>
        <taxon>Viridiplantae</taxon>
        <taxon>Streptophyta</taxon>
        <taxon>Embryophyta</taxon>
        <taxon>Tracheophyta</taxon>
        <taxon>Spermatophyta</taxon>
        <taxon>Magnoliopsida</taxon>
        <taxon>eudicotyledons</taxon>
        <taxon>Gunneridae</taxon>
        <taxon>Pentapetalae</taxon>
        <taxon>rosids</taxon>
        <taxon>fabids</taxon>
        <taxon>Cucurbitales</taxon>
        <taxon>Cucurbitaceae</taxon>
        <taxon>Benincaseae</taxon>
        <taxon>Cucumis</taxon>
    </lineage>
</organism>
<feature type="compositionally biased region" description="Basic and acidic residues" evidence="2">
    <location>
        <begin position="78"/>
        <end position="100"/>
    </location>
</feature>
<dbReference type="CDD" id="cd16618">
    <property type="entry name" value="mRING-HC-C4C4_CNOT4"/>
    <property type="match status" value="1"/>
</dbReference>
<dbReference type="InterPro" id="IPR039515">
    <property type="entry name" value="NOT4_mRING-HC-C4C4"/>
</dbReference>
<feature type="compositionally biased region" description="Polar residues" evidence="2">
    <location>
        <begin position="181"/>
        <end position="194"/>
    </location>
</feature>
<keyword evidence="1" id="KW-0863">Zinc-finger</keyword>
<dbReference type="AlphaFoldDB" id="A0A9I9DEG4"/>
<dbReference type="Pfam" id="PF14570">
    <property type="entry name" value="zf-RING_4"/>
    <property type="match status" value="1"/>
</dbReference>